<dbReference type="OrthoDB" id="10521116at2759"/>
<sequence>MAIQHNTINATGTLDFSYRTFKISKPFRIASTTGEVNLVFELSQDEGLLTITISTSNTEKRIAILKVQCNVHLNDGENDPLPGTWLGISLFDRPTFLGALRFNNFRGKKWISADLTYSWSESTILSQTLTRSNRHSVYMDECGKGATFPEGEYEELELEITEEMDFSNNKISEHPSNLLPVSKLTIVKGIYRLLALTMPNNQTPHYFTVRIVRNRDNSSHGQMQLKAVPPSEKSWMRALSMDVSIGKEIAFQGHSLPETQYEGGIYMLCMDFPIPKYGTHFLEAILKMKFPVGSTITEMNTGAVDPETVMGDTEEEWVEVNLVENLHKSGRSESGKGIGHDIGSLK</sequence>
<dbReference type="EMBL" id="JAGHQL010000007">
    <property type="protein sequence ID" value="KAH0545333.1"/>
    <property type="molecule type" value="Genomic_DNA"/>
</dbReference>
<reference evidence="1" key="1">
    <citation type="submission" date="2021-03" db="EMBL/GenBank/DDBJ databases">
        <title>Comparative genomics and phylogenomic investigation of the class Geoglossomycetes provide insights into ecological specialization and systematics.</title>
        <authorList>
            <person name="Melie T."/>
            <person name="Pirro S."/>
            <person name="Miller A.N."/>
            <person name="Quandt A."/>
        </authorList>
    </citation>
    <scope>NUCLEOTIDE SEQUENCE</scope>
    <source>
        <strain evidence="1">GBOQ0MN5Z8</strain>
    </source>
</reference>
<gene>
    <name evidence="1" type="ORF">FGG08_000632</name>
</gene>
<organism evidence="1 2">
    <name type="scientific">Glutinoglossum americanum</name>
    <dbReference type="NCBI Taxonomy" id="1670608"/>
    <lineage>
        <taxon>Eukaryota</taxon>
        <taxon>Fungi</taxon>
        <taxon>Dikarya</taxon>
        <taxon>Ascomycota</taxon>
        <taxon>Pezizomycotina</taxon>
        <taxon>Geoglossomycetes</taxon>
        <taxon>Geoglossales</taxon>
        <taxon>Geoglossaceae</taxon>
        <taxon>Glutinoglossum</taxon>
    </lineage>
</organism>
<dbReference type="AlphaFoldDB" id="A0A9P8IHZ3"/>
<proteinExistence type="predicted"/>
<evidence type="ECO:0000313" key="2">
    <source>
        <dbReference type="Proteomes" id="UP000698800"/>
    </source>
</evidence>
<accession>A0A9P8IHZ3</accession>
<dbReference type="Proteomes" id="UP000698800">
    <property type="component" value="Unassembled WGS sequence"/>
</dbReference>
<comment type="caution">
    <text evidence="1">The sequence shown here is derived from an EMBL/GenBank/DDBJ whole genome shotgun (WGS) entry which is preliminary data.</text>
</comment>
<protein>
    <submittedName>
        <fullName evidence="1">Uncharacterized protein</fullName>
    </submittedName>
</protein>
<name>A0A9P8IHZ3_9PEZI</name>
<evidence type="ECO:0000313" key="1">
    <source>
        <dbReference type="EMBL" id="KAH0545333.1"/>
    </source>
</evidence>
<keyword evidence="2" id="KW-1185">Reference proteome</keyword>